<feature type="domain" description="Peptidase M14" evidence="15">
    <location>
        <begin position="135"/>
        <end position="449"/>
    </location>
</feature>
<evidence type="ECO:0000256" key="10">
    <source>
        <dbReference type="ARBA" id="ARBA00023157"/>
    </source>
</evidence>
<dbReference type="InterPro" id="IPR003146">
    <property type="entry name" value="M14A_act_pep"/>
</dbReference>
<dbReference type="SUPFAM" id="SSF54897">
    <property type="entry name" value="Protease propeptides/inhibitors"/>
    <property type="match status" value="1"/>
</dbReference>
<feature type="coiled-coil region" evidence="12">
    <location>
        <begin position="1027"/>
        <end position="1075"/>
    </location>
</feature>
<keyword evidence="3" id="KW-0121">Carboxypeptidase</keyword>
<dbReference type="MEROPS" id="M14.A34"/>
<dbReference type="InterPro" id="IPR000834">
    <property type="entry name" value="Peptidase_M14"/>
</dbReference>
<evidence type="ECO:0000313" key="16">
    <source>
        <dbReference type="EMBL" id="ACI49226.1"/>
    </source>
</evidence>
<gene>
    <name evidence="16" type="ORF">Csp3_JD05.011</name>
</gene>
<feature type="active site" description="Proton donor/acceptor" evidence="11">
    <location>
        <position position="413"/>
    </location>
</feature>
<evidence type="ECO:0000256" key="12">
    <source>
        <dbReference type="SAM" id="Coils"/>
    </source>
</evidence>
<dbReference type="EMBL" id="FJ362379">
    <property type="protein sequence ID" value="ACI49226.1"/>
    <property type="molecule type" value="Genomic_DNA"/>
</dbReference>
<comment type="similarity">
    <text evidence="2 11">Belongs to the peptidase M14 family.</text>
</comment>
<sequence>MIFVLFSLLILSIYSKELNTTNIKDRFQVIRAHAGNVKQLEALRNIHLDTQHEVDFWLTPKKVGHRADIMVNEEQMMWLNDLLKTNNITYDIIIDDVEKLIVSREHGRSNRLSHVLLSRRQRNEGGNRARFNFGEYQSYQTILDWIKDIETKYPDRAKVFTIGYTSEGRPISGIKIGKDVRRIDKRIFWIDGGIHAREWAAVHTVLYFIERLIADYEDDAIVRSAVDNLNFYIIPVANPDGYEYSRSDVSPMIRLWRKNRAGVVCKKDRWYRDRCCGGVDLNRNFDWYFGEVGSSRDKCSEIYQGTSAFSEKESKAIRDMIYSDEMRGKVDGFISLHTYSQMWIHPFSHQRKTVPEDIADIERVGRAAVSALENTYGTKYKFGTGSDILYPSSGGSDDWAKGKVGAKYVYLLELRPGEEVWDGFILDQRQLLPTAKETWNGIKVVIKAVNDRAPSKVQDALSDEFDGVECSMNGGVVLTQHPFQMPFTHLGRQVTFVPDTSCLEEFDGAKLHRIQLGSKSAVFTDGEPGCCLELVLGAGKDWKTPLTKLFTRVYPNKWAFFIAELEQGQASYHILSSSHGLISSHKREDTPDSTEQSSMVSSPTASVSDASNFSLWIVPVTKIFAIPAPKKVKVVRKIIKKRTPSGDMTEVTEVTTNGTGEKKLVRVVKKKAPEKEKEISPINDIPKAEFAKVSSSESMKTIINGTLSKSSSEISAGPSSNDITNNNNILPRADSSSCSDSSASELRKKLTEKIIEQKFVVNGEQRNVTTNGTNLNGSRLGMRTSSRSSMTPDRRLDPIFEDVPKNTITTVRTPEITRDSATPPKRAQQCRITHPSIPSIPVVALQLVLQNCFSYEHLGRLREVHPHWDEICGQLLNSGYYKLLERSDKLLMALQRKVVVESALHYATSVLTNIQVHILNPVDIMRAVLDEGVCCFPYGIILDKTFILLDRVEAMLNGCYEETVNWEPIAIYSKRAAMHYRNSLERIMEERMGENLRLKAAQRIIRLESFVVDAQVAKLEKESSKQKDDIRWEMDQLHQKNSALKRENREMKAAQMRLEARVESLENKFKTLARLLS</sequence>
<evidence type="ECO:0000256" key="1">
    <source>
        <dbReference type="ARBA" id="ARBA00001947"/>
    </source>
</evidence>
<keyword evidence="4" id="KW-0645">Protease</keyword>
<dbReference type="SMART" id="SM00631">
    <property type="entry name" value="Zn_pept"/>
    <property type="match status" value="1"/>
</dbReference>
<accession>B6VBY3</accession>
<dbReference type="SUPFAM" id="SSF53187">
    <property type="entry name" value="Zn-dependent exopeptidases"/>
    <property type="match status" value="1"/>
</dbReference>
<dbReference type="CDD" id="cd03860">
    <property type="entry name" value="M14_CP_A-B_like"/>
    <property type="match status" value="1"/>
</dbReference>
<dbReference type="FunFam" id="3.30.70.340:FF:000007">
    <property type="entry name" value="carboxypeptidase B-like"/>
    <property type="match status" value="1"/>
</dbReference>
<evidence type="ECO:0000256" key="11">
    <source>
        <dbReference type="PROSITE-ProRule" id="PRU01379"/>
    </source>
</evidence>
<dbReference type="Gene3D" id="3.40.630.10">
    <property type="entry name" value="Zn peptidases"/>
    <property type="match status" value="1"/>
</dbReference>
<dbReference type="GO" id="GO:0006508">
    <property type="term" value="P:proteolysis"/>
    <property type="evidence" value="ECO:0007669"/>
    <property type="project" value="UniProtKB-KW"/>
</dbReference>
<keyword evidence="8" id="KW-0862">Zinc</keyword>
<evidence type="ECO:0000256" key="13">
    <source>
        <dbReference type="SAM" id="MobiDB-lite"/>
    </source>
</evidence>
<dbReference type="Pfam" id="PF02244">
    <property type="entry name" value="Propep_M14"/>
    <property type="match status" value="1"/>
</dbReference>
<feature type="region of interest" description="Disordered" evidence="13">
    <location>
        <begin position="708"/>
        <end position="744"/>
    </location>
</feature>
<feature type="signal peptide" evidence="14">
    <location>
        <begin position="1"/>
        <end position="15"/>
    </location>
</feature>
<dbReference type="GO" id="GO:0004181">
    <property type="term" value="F:metallocarboxypeptidase activity"/>
    <property type="evidence" value="ECO:0007669"/>
    <property type="project" value="InterPro"/>
</dbReference>
<dbReference type="Gene3D" id="3.30.70.340">
    <property type="entry name" value="Metallocarboxypeptidase-like"/>
    <property type="match status" value="1"/>
</dbReference>
<evidence type="ECO:0000256" key="7">
    <source>
        <dbReference type="ARBA" id="ARBA00022801"/>
    </source>
</evidence>
<evidence type="ECO:0000256" key="14">
    <source>
        <dbReference type="SAM" id="SignalP"/>
    </source>
</evidence>
<protein>
    <recommendedName>
        <fullName evidence="15">Peptidase M14 domain-containing protein</fullName>
    </recommendedName>
</protein>
<feature type="compositionally biased region" description="Low complexity" evidence="13">
    <location>
        <begin position="733"/>
        <end position="744"/>
    </location>
</feature>
<dbReference type="Pfam" id="PF00246">
    <property type="entry name" value="Peptidase_M14"/>
    <property type="match status" value="1"/>
</dbReference>
<dbReference type="PROSITE" id="PS52035">
    <property type="entry name" value="PEPTIDASE_M14"/>
    <property type="match status" value="1"/>
</dbReference>
<evidence type="ECO:0000256" key="4">
    <source>
        <dbReference type="ARBA" id="ARBA00022670"/>
    </source>
</evidence>
<dbReference type="FunFam" id="3.40.630.10:FF:000070">
    <property type="entry name" value="Putative carboxypeptidase suro-1"/>
    <property type="match status" value="1"/>
</dbReference>
<dbReference type="PRINTS" id="PR00765">
    <property type="entry name" value="CRBOXYPTASEA"/>
</dbReference>
<keyword evidence="12" id="KW-0175">Coiled coil</keyword>
<keyword evidence="6 14" id="KW-0732">Signal</keyword>
<keyword evidence="7" id="KW-0378">Hydrolase</keyword>
<keyword evidence="5" id="KW-0479">Metal-binding</keyword>
<dbReference type="PANTHER" id="PTHR11705">
    <property type="entry name" value="PROTEASE FAMILY M14 CARBOXYPEPTIDASE A,B"/>
    <property type="match status" value="1"/>
</dbReference>
<keyword evidence="10" id="KW-1015">Disulfide bond</keyword>
<dbReference type="AlphaFoldDB" id="B6VBY3"/>
<evidence type="ECO:0000256" key="9">
    <source>
        <dbReference type="ARBA" id="ARBA00023049"/>
    </source>
</evidence>
<evidence type="ECO:0000256" key="3">
    <source>
        <dbReference type="ARBA" id="ARBA00022645"/>
    </source>
</evidence>
<feature type="region of interest" description="Disordered" evidence="13">
    <location>
        <begin position="767"/>
        <end position="798"/>
    </location>
</feature>
<evidence type="ECO:0000256" key="8">
    <source>
        <dbReference type="ARBA" id="ARBA00022833"/>
    </source>
</evidence>
<evidence type="ECO:0000256" key="5">
    <source>
        <dbReference type="ARBA" id="ARBA00022723"/>
    </source>
</evidence>
<feature type="compositionally biased region" description="Polar residues" evidence="13">
    <location>
        <begin position="767"/>
        <end position="791"/>
    </location>
</feature>
<feature type="chain" id="PRO_5012519644" description="Peptidase M14 domain-containing protein" evidence="14">
    <location>
        <begin position="16"/>
        <end position="1077"/>
    </location>
</feature>
<dbReference type="GO" id="GO:0008270">
    <property type="term" value="F:zinc ion binding"/>
    <property type="evidence" value="ECO:0007669"/>
    <property type="project" value="InterPro"/>
</dbReference>
<proteinExistence type="inferred from homology"/>
<feature type="compositionally biased region" description="Low complexity" evidence="13">
    <location>
        <begin position="597"/>
        <end position="606"/>
    </location>
</feature>
<evidence type="ECO:0000259" key="15">
    <source>
        <dbReference type="PROSITE" id="PS52035"/>
    </source>
</evidence>
<keyword evidence="9" id="KW-0482">Metalloprotease</keyword>
<reference evidence="16" key="1">
    <citation type="journal article" date="2008" name="Genome Res.">
        <title>Multigenome DNA sequence conservation identifies Hox cis-regulatory elements.</title>
        <authorList>
            <person name="Kuntz S.G."/>
            <person name="Schwarz E.M."/>
            <person name="DeModena J.A."/>
            <person name="De Buysscher T."/>
            <person name="Trout D."/>
            <person name="Shizuya H."/>
            <person name="Sternberg P.W."/>
            <person name="Wold B.J."/>
        </authorList>
    </citation>
    <scope>NUCLEOTIDE SEQUENCE</scope>
    <source>
        <strain evidence="16">PS1010</strain>
    </source>
</reference>
<dbReference type="PANTHER" id="PTHR11705:SF54">
    <property type="entry name" value="SHKT DOMAIN-CONTAINING PROTEIN"/>
    <property type="match status" value="1"/>
</dbReference>
<name>B6VBY3_9PELO</name>
<feature type="compositionally biased region" description="Polar residues" evidence="13">
    <location>
        <begin position="708"/>
        <end position="729"/>
    </location>
</feature>
<evidence type="ECO:0000256" key="2">
    <source>
        <dbReference type="ARBA" id="ARBA00005988"/>
    </source>
</evidence>
<organism evidence="16">
    <name type="scientific">Caenorhabditis angaria</name>
    <dbReference type="NCBI Taxonomy" id="860376"/>
    <lineage>
        <taxon>Eukaryota</taxon>
        <taxon>Metazoa</taxon>
        <taxon>Ecdysozoa</taxon>
        <taxon>Nematoda</taxon>
        <taxon>Chromadorea</taxon>
        <taxon>Rhabditida</taxon>
        <taxon>Rhabditina</taxon>
        <taxon>Rhabditomorpha</taxon>
        <taxon>Rhabditoidea</taxon>
        <taxon>Rhabditidae</taxon>
        <taxon>Peloderinae</taxon>
        <taxon>Caenorhabditis</taxon>
    </lineage>
</organism>
<dbReference type="GO" id="GO:0005615">
    <property type="term" value="C:extracellular space"/>
    <property type="evidence" value="ECO:0007669"/>
    <property type="project" value="TreeGrafter"/>
</dbReference>
<dbReference type="InterPro" id="IPR036990">
    <property type="entry name" value="M14A-like_propep"/>
</dbReference>
<evidence type="ECO:0000256" key="6">
    <source>
        <dbReference type="ARBA" id="ARBA00022729"/>
    </source>
</evidence>
<feature type="region of interest" description="Disordered" evidence="13">
    <location>
        <begin position="583"/>
        <end position="606"/>
    </location>
</feature>
<comment type="cofactor">
    <cofactor evidence="1">
        <name>Zn(2+)</name>
        <dbReference type="ChEBI" id="CHEBI:29105"/>
    </cofactor>
</comment>